<evidence type="ECO:0000313" key="2">
    <source>
        <dbReference type="Proteomes" id="UP000828390"/>
    </source>
</evidence>
<gene>
    <name evidence="1" type="ORF">DPMN_163369</name>
</gene>
<accession>A0A9D4IUD0</accession>
<reference evidence="1" key="1">
    <citation type="journal article" date="2019" name="bioRxiv">
        <title>The Genome of the Zebra Mussel, Dreissena polymorpha: A Resource for Invasive Species Research.</title>
        <authorList>
            <person name="McCartney M.A."/>
            <person name="Auch B."/>
            <person name="Kono T."/>
            <person name="Mallez S."/>
            <person name="Zhang Y."/>
            <person name="Obille A."/>
            <person name="Becker A."/>
            <person name="Abrahante J.E."/>
            <person name="Garbe J."/>
            <person name="Badalamenti J.P."/>
            <person name="Herman A."/>
            <person name="Mangelson H."/>
            <person name="Liachko I."/>
            <person name="Sullivan S."/>
            <person name="Sone E.D."/>
            <person name="Koren S."/>
            <person name="Silverstein K.A.T."/>
            <person name="Beckman K.B."/>
            <person name="Gohl D.M."/>
        </authorList>
    </citation>
    <scope>NUCLEOTIDE SEQUENCE</scope>
    <source>
        <strain evidence="1">Duluth1</strain>
        <tissue evidence="1">Whole animal</tissue>
    </source>
</reference>
<comment type="caution">
    <text evidence="1">The sequence shown here is derived from an EMBL/GenBank/DDBJ whole genome shotgun (WGS) entry which is preliminary data.</text>
</comment>
<dbReference type="Proteomes" id="UP000828390">
    <property type="component" value="Unassembled WGS sequence"/>
</dbReference>
<proteinExistence type="predicted"/>
<name>A0A9D4IUD0_DREPO</name>
<dbReference type="EMBL" id="JAIWYP010000008">
    <property type="protein sequence ID" value="KAH3785284.1"/>
    <property type="molecule type" value="Genomic_DNA"/>
</dbReference>
<sequence length="103" mass="10990">MSRIAACLGGQMQSFAAKCDLPPHTDAASTTDAASPRFALPPRIAKYVCSALAVLYVLNSKDVALFSVRNSELLSVCSNDTNCGPVTITRHNPSRRISLSPPR</sequence>
<organism evidence="1 2">
    <name type="scientific">Dreissena polymorpha</name>
    <name type="common">Zebra mussel</name>
    <name type="synonym">Mytilus polymorpha</name>
    <dbReference type="NCBI Taxonomy" id="45954"/>
    <lineage>
        <taxon>Eukaryota</taxon>
        <taxon>Metazoa</taxon>
        <taxon>Spiralia</taxon>
        <taxon>Lophotrochozoa</taxon>
        <taxon>Mollusca</taxon>
        <taxon>Bivalvia</taxon>
        <taxon>Autobranchia</taxon>
        <taxon>Heteroconchia</taxon>
        <taxon>Euheterodonta</taxon>
        <taxon>Imparidentia</taxon>
        <taxon>Neoheterodontei</taxon>
        <taxon>Myida</taxon>
        <taxon>Dreissenoidea</taxon>
        <taxon>Dreissenidae</taxon>
        <taxon>Dreissena</taxon>
    </lineage>
</organism>
<protein>
    <submittedName>
        <fullName evidence="1">Uncharacterized protein</fullName>
    </submittedName>
</protein>
<evidence type="ECO:0000313" key="1">
    <source>
        <dbReference type="EMBL" id="KAH3785284.1"/>
    </source>
</evidence>
<keyword evidence="2" id="KW-1185">Reference proteome</keyword>
<reference evidence="1" key="2">
    <citation type="submission" date="2020-11" db="EMBL/GenBank/DDBJ databases">
        <authorList>
            <person name="McCartney M.A."/>
            <person name="Auch B."/>
            <person name="Kono T."/>
            <person name="Mallez S."/>
            <person name="Becker A."/>
            <person name="Gohl D.M."/>
            <person name="Silverstein K.A.T."/>
            <person name="Koren S."/>
            <person name="Bechman K.B."/>
            <person name="Herman A."/>
            <person name="Abrahante J.E."/>
            <person name="Garbe J."/>
        </authorList>
    </citation>
    <scope>NUCLEOTIDE SEQUENCE</scope>
    <source>
        <strain evidence="1">Duluth1</strain>
        <tissue evidence="1">Whole animal</tissue>
    </source>
</reference>
<dbReference type="AlphaFoldDB" id="A0A9D4IUD0"/>